<dbReference type="EMBL" id="JBHTEE010000001">
    <property type="protein sequence ID" value="MFC7599273.1"/>
    <property type="molecule type" value="Genomic_DNA"/>
</dbReference>
<reference evidence="2" key="1">
    <citation type="journal article" date="2019" name="Int. J. Syst. Evol. Microbiol.">
        <title>The Global Catalogue of Microorganisms (GCM) 10K type strain sequencing project: providing services to taxonomists for standard genome sequencing and annotation.</title>
        <authorList>
            <consortium name="The Broad Institute Genomics Platform"/>
            <consortium name="The Broad Institute Genome Sequencing Center for Infectious Disease"/>
            <person name="Wu L."/>
            <person name="Ma J."/>
        </authorList>
    </citation>
    <scope>NUCLEOTIDE SEQUENCE [LARGE SCALE GENOMIC DNA]</scope>
    <source>
        <strain evidence="2">JCM 10083</strain>
    </source>
</reference>
<gene>
    <name evidence="1" type="ORF">ACFQVD_04005</name>
</gene>
<protein>
    <submittedName>
        <fullName evidence="1">Uncharacterized protein</fullName>
    </submittedName>
</protein>
<dbReference type="Proteomes" id="UP001596514">
    <property type="component" value="Unassembled WGS sequence"/>
</dbReference>
<evidence type="ECO:0000313" key="1">
    <source>
        <dbReference type="EMBL" id="MFC7599273.1"/>
    </source>
</evidence>
<proteinExistence type="predicted"/>
<sequence>MTVLPDYSGPFDPGFRLERLSRGALAVLGREWLLHGHLQDRVGVPMVLELGGRQEAERVAIEEWAAASPIYSVRMQEALGFRGDTVSAILKNLQLDIGAPPQFMDFRLRLIDERHGEFELAHCGALLDVEPMGEDWVRGMCHTIEDPTFDATGSATNPRARFLPVHRPPRVPPGRTPHCRWRVEISDAAEPLAPHPNQASVAESLLARLPITSGRISAEPGGLDGYDGPFDTDFQLEDLSHAALQAVLEEVAIQSHLLFRGYLLSMSDHYGEPAARSAGSRVLVGLAGLTSGRVRAAMNVPGDDAAAIGRVLQLHPTFQPGSYVGLEVEVTGPLRVRFGFTDSPIFRETDPLTWLAELGGDGDRALDAVVQAVNPRARCVPVPPREGERHAYEAVIDPGAEPAREEPEVRLARFSGGAGFAFHRLRAR</sequence>
<organism evidence="1 2">
    <name type="scientific">Streptosporangium amethystogenes subsp. fukuiense</name>
    <dbReference type="NCBI Taxonomy" id="698418"/>
    <lineage>
        <taxon>Bacteria</taxon>
        <taxon>Bacillati</taxon>
        <taxon>Actinomycetota</taxon>
        <taxon>Actinomycetes</taxon>
        <taxon>Streptosporangiales</taxon>
        <taxon>Streptosporangiaceae</taxon>
        <taxon>Streptosporangium</taxon>
    </lineage>
</organism>
<dbReference type="RefSeq" id="WP_343967817.1">
    <property type="nucleotide sequence ID" value="NZ_BAAAGK010000060.1"/>
</dbReference>
<name>A0ABW2SSJ5_9ACTN</name>
<evidence type="ECO:0000313" key="2">
    <source>
        <dbReference type="Proteomes" id="UP001596514"/>
    </source>
</evidence>
<comment type="caution">
    <text evidence="1">The sequence shown here is derived from an EMBL/GenBank/DDBJ whole genome shotgun (WGS) entry which is preliminary data.</text>
</comment>
<accession>A0ABW2SSJ5</accession>
<keyword evidence="2" id="KW-1185">Reference proteome</keyword>